<name>A0ABT0YMF6_9BURK</name>
<dbReference type="Gene3D" id="1.25.40.10">
    <property type="entry name" value="Tetratricopeptide repeat domain"/>
    <property type="match status" value="1"/>
</dbReference>
<dbReference type="SUPFAM" id="SSF48452">
    <property type="entry name" value="TPR-like"/>
    <property type="match status" value="1"/>
</dbReference>
<dbReference type="InterPro" id="IPR051263">
    <property type="entry name" value="C-type_cytochrome_biogenesis"/>
</dbReference>
<keyword evidence="7" id="KW-1185">Reference proteome</keyword>
<dbReference type="PANTHER" id="PTHR47870">
    <property type="entry name" value="CYTOCHROME C-TYPE BIOGENESIS PROTEIN CCMH"/>
    <property type="match status" value="1"/>
</dbReference>
<evidence type="ECO:0000259" key="4">
    <source>
        <dbReference type="Pfam" id="PF23892"/>
    </source>
</evidence>
<dbReference type="RefSeq" id="WP_251778116.1">
    <property type="nucleotide sequence ID" value="NZ_JAMKFE010000005.1"/>
</dbReference>
<evidence type="ECO:0000313" key="6">
    <source>
        <dbReference type="EMBL" id="MCM5679913.1"/>
    </source>
</evidence>
<dbReference type="EMBL" id="JAMKFE010000005">
    <property type="protein sequence ID" value="MCM5679913.1"/>
    <property type="molecule type" value="Genomic_DNA"/>
</dbReference>
<dbReference type="Proteomes" id="UP001165541">
    <property type="component" value="Unassembled WGS sequence"/>
</dbReference>
<comment type="caution">
    <text evidence="6">The sequence shown here is derived from an EMBL/GenBank/DDBJ whole genome shotgun (WGS) entry which is preliminary data.</text>
</comment>
<keyword evidence="3" id="KW-0802">TPR repeat</keyword>
<evidence type="ECO:0008006" key="8">
    <source>
        <dbReference type="Google" id="ProtNLM"/>
    </source>
</evidence>
<accession>A0ABT0YMF6</accession>
<keyword evidence="1" id="KW-0677">Repeat</keyword>
<evidence type="ECO:0000313" key="7">
    <source>
        <dbReference type="Proteomes" id="UP001165541"/>
    </source>
</evidence>
<dbReference type="PANTHER" id="PTHR47870:SF1">
    <property type="entry name" value="CYTOCHROME C-TYPE BIOGENESIS PROTEIN CCMH"/>
    <property type="match status" value="1"/>
</dbReference>
<organism evidence="6 7">
    <name type="scientific">Caldimonas mangrovi</name>
    <dbReference type="NCBI Taxonomy" id="2944811"/>
    <lineage>
        <taxon>Bacteria</taxon>
        <taxon>Pseudomonadati</taxon>
        <taxon>Pseudomonadota</taxon>
        <taxon>Betaproteobacteria</taxon>
        <taxon>Burkholderiales</taxon>
        <taxon>Sphaerotilaceae</taxon>
        <taxon>Caldimonas</taxon>
    </lineage>
</organism>
<dbReference type="Pfam" id="PF23892">
    <property type="entry name" value="Ig_CycH"/>
    <property type="match status" value="1"/>
</dbReference>
<evidence type="ECO:0000259" key="5">
    <source>
        <dbReference type="Pfam" id="PF23914"/>
    </source>
</evidence>
<proteinExistence type="predicted"/>
<keyword evidence="2" id="KW-0201">Cytochrome c-type biogenesis</keyword>
<gene>
    <name evidence="6" type="ORF">M8A51_10250</name>
</gene>
<feature type="domain" description="Cytochrome c-type biogenesis protein H TPR" evidence="5">
    <location>
        <begin position="78"/>
        <end position="198"/>
    </location>
</feature>
<protein>
    <recommendedName>
        <fullName evidence="8">Cytochrome c-type biogenesis protein CcmH</fullName>
    </recommendedName>
</protein>
<sequence>MTGFIVAAVALGLLTLGGLARPRWSAVPAERPSALLLCGLGAAVTALAVGGYLAIGSPAQLVATAPAPAAAQARPVGEQLEATAQDLQRQLAQRPDDAGTWALLARAQAALGRGGPAAEALERAAALRPQDAGLLADHADFIARLQGPSLAGEPTRLLERALAIDPDHPKALALAGAAAFDRGAFELAARHWERLADVQQHDTVLAQQVRARVEQAKQRAAGGGATGAHVSGVVTLAPGLRARVAPDDTLFVHARAVDGPPGAPVAVLRKQVRDLPLQFTLDDRHAMSPEVRLSNVARVVIGARISRSGDAMPRAGDLQGKAPTVAVGASGVQVEIGEVVGQ</sequence>
<evidence type="ECO:0000256" key="3">
    <source>
        <dbReference type="ARBA" id="ARBA00022803"/>
    </source>
</evidence>
<feature type="domain" description="Cytochrome c-type biogenesis protein H Ig-like" evidence="4">
    <location>
        <begin position="233"/>
        <end position="335"/>
    </location>
</feature>
<evidence type="ECO:0000256" key="1">
    <source>
        <dbReference type="ARBA" id="ARBA00022737"/>
    </source>
</evidence>
<evidence type="ECO:0000256" key="2">
    <source>
        <dbReference type="ARBA" id="ARBA00022748"/>
    </source>
</evidence>
<dbReference type="Pfam" id="PF23914">
    <property type="entry name" value="TPR_CcmH_CycH"/>
    <property type="match status" value="1"/>
</dbReference>
<dbReference type="InterPro" id="IPR011990">
    <property type="entry name" value="TPR-like_helical_dom_sf"/>
</dbReference>
<dbReference type="InterPro" id="IPR056413">
    <property type="entry name" value="TPR_CcmH_CycH"/>
</dbReference>
<dbReference type="InterPro" id="IPR056412">
    <property type="entry name" value="Ig_CycH"/>
</dbReference>
<reference evidence="6" key="1">
    <citation type="submission" date="2022-05" db="EMBL/GenBank/DDBJ databases">
        <title>Schlegelella sp. nov., isolated from mangrove soil.</title>
        <authorList>
            <person name="Liu Y."/>
            <person name="Ge X."/>
            <person name="Liu W."/>
        </authorList>
    </citation>
    <scope>NUCLEOTIDE SEQUENCE</scope>
    <source>
        <strain evidence="6">S2-27</strain>
    </source>
</reference>